<feature type="region of interest" description="Disordered" evidence="1">
    <location>
        <begin position="122"/>
        <end position="166"/>
    </location>
</feature>
<dbReference type="CDD" id="cd00118">
    <property type="entry name" value="LysM"/>
    <property type="match status" value="1"/>
</dbReference>
<keyword evidence="2" id="KW-0472">Membrane</keyword>
<keyword evidence="2" id="KW-0812">Transmembrane</keyword>
<organism evidence="3">
    <name type="scientific">freshwater metagenome</name>
    <dbReference type="NCBI Taxonomy" id="449393"/>
    <lineage>
        <taxon>unclassified sequences</taxon>
        <taxon>metagenomes</taxon>
        <taxon>ecological metagenomes</taxon>
    </lineage>
</organism>
<gene>
    <name evidence="3" type="ORF">UFOPK1835_01296</name>
</gene>
<name>A0A6J6HRR0_9ZZZZ</name>
<protein>
    <submittedName>
        <fullName evidence="3">Unannotated protein</fullName>
    </submittedName>
</protein>
<dbReference type="AlphaFoldDB" id="A0A6J6HRR0"/>
<reference evidence="3" key="1">
    <citation type="submission" date="2020-05" db="EMBL/GenBank/DDBJ databases">
        <authorList>
            <person name="Chiriac C."/>
            <person name="Salcher M."/>
            <person name="Ghai R."/>
            <person name="Kavagutti S V."/>
        </authorList>
    </citation>
    <scope>NUCLEOTIDE SEQUENCE</scope>
</reference>
<evidence type="ECO:0000256" key="2">
    <source>
        <dbReference type="SAM" id="Phobius"/>
    </source>
</evidence>
<accession>A0A6J6HRR0</accession>
<feature type="compositionally biased region" description="Low complexity" evidence="1">
    <location>
        <begin position="122"/>
        <end position="143"/>
    </location>
</feature>
<feature type="transmembrane region" description="Helical" evidence="2">
    <location>
        <begin position="30"/>
        <end position="51"/>
    </location>
</feature>
<dbReference type="EMBL" id="CAEZUP010000055">
    <property type="protein sequence ID" value="CAB4614339.1"/>
    <property type="molecule type" value="Genomic_DNA"/>
</dbReference>
<dbReference type="InterPro" id="IPR018392">
    <property type="entry name" value="LysM"/>
</dbReference>
<evidence type="ECO:0000256" key="1">
    <source>
        <dbReference type="SAM" id="MobiDB-lite"/>
    </source>
</evidence>
<dbReference type="Gene3D" id="3.10.350.10">
    <property type="entry name" value="LysM domain"/>
    <property type="match status" value="1"/>
</dbReference>
<proteinExistence type="predicted"/>
<evidence type="ECO:0000313" key="3">
    <source>
        <dbReference type="EMBL" id="CAB4614339.1"/>
    </source>
</evidence>
<keyword evidence="2" id="KW-1133">Transmembrane helix</keyword>
<dbReference type="InterPro" id="IPR036779">
    <property type="entry name" value="LysM_dom_sf"/>
</dbReference>
<sequence>MIHLQIEPMTRSFESISELLNLRTEAAESAAFVASVAALALLSTSAAFLLLRWALIRLARMPPLEKILEPGVRRPGPSPLRAAIALFGGFTVVAPPAVASAQIASPSSDDDVPTMHLIEAADAADATAPPSTSPSSTPRGSAPNPTTLPRPEGESQVRPPTHSNLLPEFATAVPTPEPLTAPEYWTVEPGDCLWDIAVAVRAQQLSRPATGSETIEYLNLIIEANRHVLVDPDRPDLIHPGQSIRLPKA</sequence>